<dbReference type="EMBL" id="JAPHNI010000771">
    <property type="protein sequence ID" value="KAJ8108288.1"/>
    <property type="molecule type" value="Genomic_DNA"/>
</dbReference>
<proteinExistence type="predicted"/>
<comment type="caution">
    <text evidence="1">The sequence shown here is derived from an EMBL/GenBank/DDBJ whole genome shotgun (WGS) entry which is preliminary data.</text>
</comment>
<evidence type="ECO:0000313" key="1">
    <source>
        <dbReference type="EMBL" id="KAJ8108288.1"/>
    </source>
</evidence>
<gene>
    <name evidence="1" type="ORF">OPT61_g8276</name>
</gene>
<sequence>MSEWFCLRRQPFKIANDSEKEYSATLGIDLEKGTTSFDRRIRKEYRLHTIQYWFVASLANGLLWMQIIIGAALTALGATRTSESQTATIYLGAASTITAGLLTYFKSRNQPNRSRQLRQALREVRNNMDDQSRDMVSLTPEEARGAAQRIIKQYNDALAEAAANYPDLWVNLGQLGKFLHGNNPDHEKGDDELGTNLSDAGTKPNKDGTKPPPSPPAPAKEHGNHLQPEFPETQAELRDGTTKSNSMKSHTQAPPPPPAPRPNPEILANPETKLAGEQIDLDEDFSPAEDKLPEKIERDKAAVTDATDMAQAPAPTKQMPHPHTGPVGVRRVGGFVLFD</sequence>
<dbReference type="Proteomes" id="UP001153331">
    <property type="component" value="Unassembled WGS sequence"/>
</dbReference>
<accession>A0ACC2I012</accession>
<evidence type="ECO:0000313" key="2">
    <source>
        <dbReference type="Proteomes" id="UP001153331"/>
    </source>
</evidence>
<protein>
    <submittedName>
        <fullName evidence="1">Uncharacterized protein</fullName>
    </submittedName>
</protein>
<organism evidence="1 2">
    <name type="scientific">Boeremia exigua</name>
    <dbReference type="NCBI Taxonomy" id="749465"/>
    <lineage>
        <taxon>Eukaryota</taxon>
        <taxon>Fungi</taxon>
        <taxon>Dikarya</taxon>
        <taxon>Ascomycota</taxon>
        <taxon>Pezizomycotina</taxon>
        <taxon>Dothideomycetes</taxon>
        <taxon>Pleosporomycetidae</taxon>
        <taxon>Pleosporales</taxon>
        <taxon>Pleosporineae</taxon>
        <taxon>Didymellaceae</taxon>
        <taxon>Boeremia</taxon>
    </lineage>
</organism>
<keyword evidence="2" id="KW-1185">Reference proteome</keyword>
<reference evidence="1" key="1">
    <citation type="submission" date="2022-11" db="EMBL/GenBank/DDBJ databases">
        <title>Genome Sequence of Boeremia exigua.</title>
        <authorList>
            <person name="Buettner E."/>
        </authorList>
    </citation>
    <scope>NUCLEOTIDE SEQUENCE</scope>
    <source>
        <strain evidence="1">CU02</strain>
    </source>
</reference>
<name>A0ACC2I012_9PLEO</name>